<organism evidence="2 3">
    <name type="scientific">Eumeta variegata</name>
    <name type="common">Bagworm moth</name>
    <name type="synonym">Eumeta japonica</name>
    <dbReference type="NCBI Taxonomy" id="151549"/>
    <lineage>
        <taxon>Eukaryota</taxon>
        <taxon>Metazoa</taxon>
        <taxon>Ecdysozoa</taxon>
        <taxon>Arthropoda</taxon>
        <taxon>Hexapoda</taxon>
        <taxon>Insecta</taxon>
        <taxon>Pterygota</taxon>
        <taxon>Neoptera</taxon>
        <taxon>Endopterygota</taxon>
        <taxon>Lepidoptera</taxon>
        <taxon>Glossata</taxon>
        <taxon>Ditrysia</taxon>
        <taxon>Tineoidea</taxon>
        <taxon>Psychidae</taxon>
        <taxon>Oiketicinae</taxon>
        <taxon>Eumeta</taxon>
    </lineage>
</organism>
<gene>
    <name evidence="2" type="ORF">EVAR_96924_1</name>
</gene>
<name>A0A4C2A4R7_EUMVA</name>
<proteinExistence type="predicted"/>
<comment type="caution">
    <text evidence="2">The sequence shown here is derived from an EMBL/GenBank/DDBJ whole genome shotgun (WGS) entry which is preliminary data.</text>
</comment>
<reference evidence="2 3" key="1">
    <citation type="journal article" date="2019" name="Commun. Biol.">
        <title>The bagworm genome reveals a unique fibroin gene that provides high tensile strength.</title>
        <authorList>
            <person name="Kono N."/>
            <person name="Nakamura H."/>
            <person name="Ohtoshi R."/>
            <person name="Tomita M."/>
            <person name="Numata K."/>
            <person name="Arakawa K."/>
        </authorList>
    </citation>
    <scope>NUCLEOTIDE SEQUENCE [LARGE SCALE GENOMIC DNA]</scope>
</reference>
<evidence type="ECO:0000256" key="1">
    <source>
        <dbReference type="SAM" id="MobiDB-lite"/>
    </source>
</evidence>
<dbReference type="EMBL" id="BGZK01002667">
    <property type="protein sequence ID" value="GBP95686.1"/>
    <property type="molecule type" value="Genomic_DNA"/>
</dbReference>
<protein>
    <submittedName>
        <fullName evidence="2">Uncharacterized protein</fullName>
    </submittedName>
</protein>
<dbReference type="Proteomes" id="UP000299102">
    <property type="component" value="Unassembled WGS sequence"/>
</dbReference>
<dbReference type="AlphaFoldDB" id="A0A4C2A4R7"/>
<keyword evidence="3" id="KW-1185">Reference proteome</keyword>
<feature type="region of interest" description="Disordered" evidence="1">
    <location>
        <begin position="78"/>
        <end position="100"/>
    </location>
</feature>
<accession>A0A4C2A4R7</accession>
<evidence type="ECO:0000313" key="2">
    <source>
        <dbReference type="EMBL" id="GBP95686.1"/>
    </source>
</evidence>
<evidence type="ECO:0000313" key="3">
    <source>
        <dbReference type="Proteomes" id="UP000299102"/>
    </source>
</evidence>
<sequence>MAARSGAGSEPRGGIDIFCKEPEYRPGLGSVWKAEPGLKPKERLMSDRGWQSDRTAFRRINPLDGATVALQARDVRATRRRAPPPSQPPRTVDTACTAAI</sequence>